<protein>
    <submittedName>
        <fullName evidence="2">Uncharacterized protein</fullName>
    </submittedName>
</protein>
<evidence type="ECO:0000313" key="3">
    <source>
        <dbReference type="Proteomes" id="UP000610960"/>
    </source>
</evidence>
<proteinExistence type="predicted"/>
<accession>A0A830GXQ4</accession>
<dbReference type="AlphaFoldDB" id="A0A830GXQ4"/>
<organism evidence="2 3">
    <name type="scientific">Thermocladium modestius</name>
    <dbReference type="NCBI Taxonomy" id="62609"/>
    <lineage>
        <taxon>Archaea</taxon>
        <taxon>Thermoproteota</taxon>
        <taxon>Thermoprotei</taxon>
        <taxon>Thermoproteales</taxon>
        <taxon>Thermoproteaceae</taxon>
        <taxon>Thermocladium</taxon>
    </lineage>
</organism>
<dbReference type="OrthoDB" id="28427at2157"/>
<dbReference type="EMBL" id="BMNL01000004">
    <property type="protein sequence ID" value="GGP22489.1"/>
    <property type="molecule type" value="Genomic_DNA"/>
</dbReference>
<keyword evidence="1" id="KW-0472">Membrane</keyword>
<dbReference type="RefSeq" id="WP_188597134.1">
    <property type="nucleotide sequence ID" value="NZ_BMNL01000004.1"/>
</dbReference>
<dbReference type="Proteomes" id="UP000610960">
    <property type="component" value="Unassembled WGS sequence"/>
</dbReference>
<evidence type="ECO:0000313" key="2">
    <source>
        <dbReference type="EMBL" id="GGP22489.1"/>
    </source>
</evidence>
<keyword evidence="3" id="KW-1185">Reference proteome</keyword>
<comment type="caution">
    <text evidence="2">The sequence shown here is derived from an EMBL/GenBank/DDBJ whole genome shotgun (WGS) entry which is preliminary data.</text>
</comment>
<keyword evidence="1" id="KW-0812">Transmembrane</keyword>
<feature type="transmembrane region" description="Helical" evidence="1">
    <location>
        <begin position="7"/>
        <end position="25"/>
    </location>
</feature>
<sequence>MRGQGTLIMGIVIVAVAAVLIYVIAVESPAAHEVVKAAGAPVLTVINSTAVAYESPYGPQLVLCSWVNSTGVEGPLACSYRVGRLGDGEWAINLEAPSGKYSYLQVTVVSSNGAAASIELARTPNCTVAVAQYPRVAVVPLGDAYLGYSIVGLPNGFGNTAPINVAVTGVRVNGVYHPISSYLLGGQAAASSSPAVASGILDLNDLINGPGSYTVTLGVSTACKVINASTTFIILARLLNFQPFNVGCLGNLTQNGNNITRVLYAYTLRLANGYELNAFLDNVTTTAPGQLQVELPSSPSLSVGSGSIYAENNTAYVSGTTYPSGSVSNLTLWSGSYTLNESLTFDAAINTRTVLLGNYSYQSQSGYINETILPVTGNVMNLLNGVSKFYVKHIYQGDFYGFNISYWPQYYNVSYSPYYWYNYEITQPILELSGYEYIPTSLSAGIMLWQETYHSGITTIRVIGTYSSGTYPPGDGFDIYLFIKPPTSNNHNQRYKWSISEEYNWTLPYLASGFGYGISNYSLVQGDVILPIAQSPYIMVQWNSYWETGASTTGSTGQFNIWIVNYTKVNGNTISFNGVSPSPSPNLGSPYAGWDGYGEGYFAPHPGDYICVTVTYVNKTNTLYASAVDLNTGQIATAQVSLGNYFSPPPNGNYVFGIGGSTATVDYANWGVVLVNYTNVK</sequence>
<name>A0A830GXQ4_9CREN</name>
<keyword evidence="1" id="KW-1133">Transmembrane helix</keyword>
<reference evidence="2" key="2">
    <citation type="submission" date="2020-09" db="EMBL/GenBank/DDBJ databases">
        <authorList>
            <person name="Sun Q."/>
            <person name="Ohkuma M."/>
        </authorList>
    </citation>
    <scope>NUCLEOTIDE SEQUENCE</scope>
    <source>
        <strain evidence="2">JCM 10088</strain>
    </source>
</reference>
<reference evidence="2" key="1">
    <citation type="journal article" date="2014" name="Int. J. Syst. Evol. Microbiol.">
        <title>Complete genome sequence of Corynebacterium casei LMG S-19264T (=DSM 44701T), isolated from a smear-ripened cheese.</title>
        <authorList>
            <consortium name="US DOE Joint Genome Institute (JGI-PGF)"/>
            <person name="Walter F."/>
            <person name="Albersmeier A."/>
            <person name="Kalinowski J."/>
            <person name="Ruckert C."/>
        </authorList>
    </citation>
    <scope>NUCLEOTIDE SEQUENCE</scope>
    <source>
        <strain evidence="2">JCM 10088</strain>
    </source>
</reference>
<gene>
    <name evidence="2" type="ORF">GCM10007981_18760</name>
</gene>
<evidence type="ECO:0000256" key="1">
    <source>
        <dbReference type="SAM" id="Phobius"/>
    </source>
</evidence>